<dbReference type="AlphaFoldDB" id="A5GF85"/>
<keyword evidence="4" id="KW-1185">Reference proteome</keyword>
<feature type="domain" description="Ribosomal protein eL8/eL30/eS12/Gadd45" evidence="1">
    <location>
        <begin position="91"/>
        <end position="177"/>
    </location>
</feature>
<dbReference type="InterPro" id="IPR029064">
    <property type="entry name" value="Ribosomal_eL30-like_sf"/>
</dbReference>
<feature type="domain" description="YlxR" evidence="2">
    <location>
        <begin position="8"/>
        <end position="75"/>
    </location>
</feature>
<keyword evidence="3" id="KW-0689">Ribosomal protein</keyword>
<protein>
    <submittedName>
        <fullName evidence="3">LSU ribosomal protein L7AE</fullName>
    </submittedName>
</protein>
<reference evidence="3 4" key="1">
    <citation type="submission" date="2007-05" db="EMBL/GenBank/DDBJ databases">
        <title>Complete sequence of Geobacter uraniireducens Rf4.</title>
        <authorList>
            <consortium name="US DOE Joint Genome Institute"/>
            <person name="Copeland A."/>
            <person name="Lucas S."/>
            <person name="Lapidus A."/>
            <person name="Barry K."/>
            <person name="Detter J.C."/>
            <person name="Glavina del Rio T."/>
            <person name="Hammon N."/>
            <person name="Israni S."/>
            <person name="Dalin E."/>
            <person name="Tice H."/>
            <person name="Pitluck S."/>
            <person name="Chertkov O."/>
            <person name="Brettin T."/>
            <person name="Bruce D."/>
            <person name="Han C."/>
            <person name="Schmutz J."/>
            <person name="Larimer F."/>
            <person name="Land M."/>
            <person name="Hauser L."/>
            <person name="Kyrpides N."/>
            <person name="Mikhailova N."/>
            <person name="Shelobolina E."/>
            <person name="Aklujkar M."/>
            <person name="Lovley D."/>
            <person name="Richardson P."/>
        </authorList>
    </citation>
    <scope>NUCLEOTIDE SEQUENCE [LARGE SCALE GENOMIC DNA]</scope>
    <source>
        <strain evidence="3 4">Rf4</strain>
    </source>
</reference>
<evidence type="ECO:0000313" key="4">
    <source>
        <dbReference type="Proteomes" id="UP000006695"/>
    </source>
</evidence>
<name>A5GF85_GEOUR</name>
<organism evidence="3 4">
    <name type="scientific">Geotalea uraniireducens (strain Rf4)</name>
    <name type="common">Geobacter uraniireducens</name>
    <dbReference type="NCBI Taxonomy" id="351605"/>
    <lineage>
        <taxon>Bacteria</taxon>
        <taxon>Pseudomonadati</taxon>
        <taxon>Thermodesulfobacteriota</taxon>
        <taxon>Desulfuromonadia</taxon>
        <taxon>Geobacterales</taxon>
        <taxon>Geobacteraceae</taxon>
        <taxon>Geotalea</taxon>
    </lineage>
</organism>
<dbReference type="RefSeq" id="WP_011938793.1">
    <property type="nucleotide sequence ID" value="NC_009483.1"/>
</dbReference>
<dbReference type="GO" id="GO:0005840">
    <property type="term" value="C:ribosome"/>
    <property type="evidence" value="ECO:0007669"/>
    <property type="project" value="UniProtKB-KW"/>
</dbReference>
<dbReference type="KEGG" id="gur:Gura_1900"/>
<keyword evidence="3" id="KW-0687">Ribonucleoprotein</keyword>
<evidence type="ECO:0000259" key="1">
    <source>
        <dbReference type="Pfam" id="PF01248"/>
    </source>
</evidence>
<dbReference type="PANTHER" id="PTHR34215:SF1">
    <property type="entry name" value="YLXR DOMAIN-CONTAINING PROTEIN"/>
    <property type="match status" value="1"/>
</dbReference>
<dbReference type="SUPFAM" id="SSF64376">
    <property type="entry name" value="YlxR-like"/>
    <property type="match status" value="1"/>
</dbReference>
<dbReference type="HOGENOM" id="CLU_091016_2_0_7"/>
<evidence type="ECO:0000259" key="2">
    <source>
        <dbReference type="Pfam" id="PF04296"/>
    </source>
</evidence>
<sequence length="197" mass="21884">MSGNGPQRSCIYCRTVRNKQELLRFVLSPDRVLVPDLQDKLPGRGAYTCMNIFCLRGAADKKQFSRAFKGEVREADATGLVSGIETRIKDRIASYISLANKAGKVVSGTDMVLEAMKRRSLGILFVASDISDDIGLKVKDHAVRAGVEYISIFDKDRLGALIGKGLRSVVAVEEGGFIRSLKQEMEKYRNFFEEGRE</sequence>
<dbReference type="Pfam" id="PF01248">
    <property type="entry name" value="Ribosomal_L7Ae"/>
    <property type="match status" value="1"/>
</dbReference>
<dbReference type="InterPro" id="IPR035931">
    <property type="entry name" value="YlxR-like_sf"/>
</dbReference>
<evidence type="ECO:0000313" key="3">
    <source>
        <dbReference type="EMBL" id="ABQ26090.1"/>
    </source>
</evidence>
<dbReference type="Gene3D" id="3.30.1330.30">
    <property type="match status" value="1"/>
</dbReference>
<dbReference type="SUPFAM" id="SSF55315">
    <property type="entry name" value="L30e-like"/>
    <property type="match status" value="1"/>
</dbReference>
<dbReference type="Proteomes" id="UP000006695">
    <property type="component" value="Chromosome"/>
</dbReference>
<dbReference type="Pfam" id="PF04296">
    <property type="entry name" value="YlxR"/>
    <property type="match status" value="1"/>
</dbReference>
<dbReference type="InterPro" id="IPR004038">
    <property type="entry name" value="Ribosomal_eL8/eL30/eS12/Gad45"/>
</dbReference>
<proteinExistence type="predicted"/>
<dbReference type="InterPro" id="IPR037465">
    <property type="entry name" value="YlxR"/>
</dbReference>
<accession>A5GF85</accession>
<dbReference type="PANTHER" id="PTHR34215">
    <property type="entry name" value="BLL0784 PROTEIN"/>
    <property type="match status" value="1"/>
</dbReference>
<gene>
    <name evidence="3" type="ordered locus">Gura_1900</name>
</gene>
<dbReference type="EMBL" id="CP000698">
    <property type="protein sequence ID" value="ABQ26090.1"/>
    <property type="molecule type" value="Genomic_DNA"/>
</dbReference>
<dbReference type="Gene3D" id="3.30.1230.10">
    <property type="entry name" value="YlxR-like"/>
    <property type="match status" value="1"/>
</dbReference>
<dbReference type="InterPro" id="IPR007393">
    <property type="entry name" value="YlxR_dom"/>
</dbReference>
<dbReference type="STRING" id="351605.Gura_1900"/>
<dbReference type="OrthoDB" id="9813251at2"/>